<gene>
    <name evidence="3" type="ORF">H0H81_005052</name>
</gene>
<proteinExistence type="predicted"/>
<reference evidence="3" key="1">
    <citation type="submission" date="2021-02" db="EMBL/GenBank/DDBJ databases">
        <authorList>
            <person name="Nieuwenhuis M."/>
            <person name="Van De Peppel L.J.J."/>
        </authorList>
    </citation>
    <scope>NUCLEOTIDE SEQUENCE</scope>
    <source>
        <strain evidence="3">D49</strain>
    </source>
</reference>
<reference evidence="3" key="2">
    <citation type="submission" date="2021-10" db="EMBL/GenBank/DDBJ databases">
        <title>Phylogenomics reveals ancestral predisposition of the termite-cultivated fungus Termitomyces towards a domesticated lifestyle.</title>
        <authorList>
            <person name="Auxier B."/>
            <person name="Grum-Grzhimaylo A."/>
            <person name="Cardenas M.E."/>
            <person name="Lodge J.D."/>
            <person name="Laessoe T."/>
            <person name="Pedersen O."/>
            <person name="Smith M.E."/>
            <person name="Kuyper T.W."/>
            <person name="Franco-Molano E.A."/>
            <person name="Baroni T.J."/>
            <person name="Aanen D.K."/>
        </authorList>
    </citation>
    <scope>NUCLEOTIDE SEQUENCE</scope>
    <source>
        <strain evidence="3">D49</strain>
    </source>
</reference>
<dbReference type="SUPFAM" id="SSF56219">
    <property type="entry name" value="DNase I-like"/>
    <property type="match status" value="1"/>
</dbReference>
<dbReference type="AlphaFoldDB" id="A0A9P7K266"/>
<evidence type="ECO:0000259" key="2">
    <source>
        <dbReference type="Pfam" id="PF14529"/>
    </source>
</evidence>
<dbReference type="Pfam" id="PF14529">
    <property type="entry name" value="Exo_endo_phos_2"/>
    <property type="match status" value="1"/>
</dbReference>
<feature type="region of interest" description="Disordered" evidence="1">
    <location>
        <begin position="263"/>
        <end position="288"/>
    </location>
</feature>
<dbReference type="GO" id="GO:0003824">
    <property type="term" value="F:catalytic activity"/>
    <property type="evidence" value="ECO:0007669"/>
    <property type="project" value="InterPro"/>
</dbReference>
<organism evidence="3 4">
    <name type="scientific">Sphagnurus paluster</name>
    <dbReference type="NCBI Taxonomy" id="117069"/>
    <lineage>
        <taxon>Eukaryota</taxon>
        <taxon>Fungi</taxon>
        <taxon>Dikarya</taxon>
        <taxon>Basidiomycota</taxon>
        <taxon>Agaricomycotina</taxon>
        <taxon>Agaricomycetes</taxon>
        <taxon>Agaricomycetidae</taxon>
        <taxon>Agaricales</taxon>
        <taxon>Tricholomatineae</taxon>
        <taxon>Lyophyllaceae</taxon>
        <taxon>Sphagnurus</taxon>
    </lineage>
</organism>
<dbReference type="OrthoDB" id="3017416at2759"/>
<dbReference type="InterPro" id="IPR036691">
    <property type="entry name" value="Endo/exonu/phosph_ase_sf"/>
</dbReference>
<evidence type="ECO:0000256" key="1">
    <source>
        <dbReference type="SAM" id="MobiDB-lite"/>
    </source>
</evidence>
<accession>A0A9P7K266</accession>
<evidence type="ECO:0000313" key="4">
    <source>
        <dbReference type="Proteomes" id="UP000717328"/>
    </source>
</evidence>
<dbReference type="Proteomes" id="UP000717328">
    <property type="component" value="Unassembled WGS sequence"/>
</dbReference>
<name>A0A9P7K266_9AGAR</name>
<keyword evidence="4" id="KW-1185">Reference proteome</keyword>
<evidence type="ECO:0000313" key="3">
    <source>
        <dbReference type="EMBL" id="KAG5633824.1"/>
    </source>
</evidence>
<dbReference type="InterPro" id="IPR005135">
    <property type="entry name" value="Endo/exonuclease/phosphatase"/>
</dbReference>
<dbReference type="EMBL" id="JABCKI010006989">
    <property type="protein sequence ID" value="KAG5633824.1"/>
    <property type="molecule type" value="Genomic_DNA"/>
</dbReference>
<comment type="caution">
    <text evidence="3">The sequence shown here is derived from an EMBL/GenBank/DDBJ whole genome shotgun (WGS) entry which is preliminary data.</text>
</comment>
<protein>
    <recommendedName>
        <fullName evidence="2">Endonuclease/exonuclease/phosphatase domain-containing protein</fullName>
    </recommendedName>
</protein>
<dbReference type="Gene3D" id="3.60.10.10">
    <property type="entry name" value="Endonuclease/exonuclease/phosphatase"/>
    <property type="match status" value="1"/>
</dbReference>
<feature type="compositionally biased region" description="Low complexity" evidence="1">
    <location>
        <begin position="263"/>
        <end position="274"/>
    </location>
</feature>
<sequence>MLVHPNCLFNKCNIHIISNNIASANFRPHLLLSEWCEDFDIFIFQEIWWDKIGTGQSDSNPLGKDVLGTMNNPQWVTYLPPGRDARVAIYVSKHFIYKHNLTITPIPIHVPTGHMMGIRISQGDAAVTIISIYNSAKAGRDFICEVVTVHNIDPQHKYLIAGDFNLHHPLWDSQVPANHVRGDARLLADWFLNNNIHIDNDPDTPTRRGQPGQHDTVIDLIGLSTNGIYDGTFDPIAVRPDLNTGSDHYPITTTIHLLQLDASPHSPTHSAASSGKQNKNGPPTPSLLWNRPKHLLFLFH</sequence>
<feature type="domain" description="Endonuclease/exonuclease/phosphatase" evidence="2">
    <location>
        <begin position="128"/>
        <end position="251"/>
    </location>
</feature>